<sequence>MSNKVDLTEVSKRLEQNLEDLFKNDRFQDLLNVMASGHHYSFHNTLLIASQKPDATMIRGFKHWQELGRHVSKGEKSIEILVPTFQKEIEQKLDAKTGEIIKDEQGDAQLEVRETISGYVFGKVFDVSQTSGKELPNVQDFVQNNLQSEESLSELYERFVNQVNTDKKNPLSIHEENHEQESYGGFYNHNTDKIVINTAVSKTTEEQFRVAIHEYAHGLLHNKANEMHQYPQGHKEAQAESAAYIVSKYYGLDTNLTSTGYIATWAQDLNVAKLAIREVQQVSSQMIEQINSLQSEKIKEFYQSIDPSKVKSELEEKLQINLKDTPTLQLVDPKNGLVLFAKVEENSKENHFILRTNTNRYLPLSDLESRYHVINVLENKNEIVKEFKKVEDFMKVTKIEDGKYAVTLEGGETTERTFTKKFEGQKFIQKTAIAQSLNTDRFLSITNVKETGHLQQKNEKLLNERVGKYVKEKSRKAEHQHNVSIGWHLMKNPLLQSKEALEKDIHSLNPHNNQTKELKEAVATKDKEQELEK</sequence>
<dbReference type="Pfam" id="PF08401">
    <property type="entry name" value="ArdcN"/>
    <property type="match status" value="1"/>
</dbReference>
<gene>
    <name evidence="3" type="ORF">C7437_11719</name>
</gene>
<reference evidence="3 4" key="1">
    <citation type="submission" date="2018-06" db="EMBL/GenBank/DDBJ databases">
        <title>Genomic Encyclopedia of Type Strains, Phase IV (KMG-IV): sequencing the most valuable type-strain genomes for metagenomic binning, comparative biology and taxonomic classification.</title>
        <authorList>
            <person name="Goeker M."/>
        </authorList>
    </citation>
    <scope>NUCLEOTIDE SEQUENCE [LARGE SCALE GENOMIC DNA]</scope>
    <source>
        <strain evidence="3 4">DSM 5</strain>
    </source>
</reference>
<evidence type="ECO:0000259" key="2">
    <source>
        <dbReference type="Pfam" id="PF08401"/>
    </source>
</evidence>
<keyword evidence="4" id="KW-1185">Reference proteome</keyword>
<comment type="caution">
    <text evidence="3">The sequence shown here is derived from an EMBL/GenBank/DDBJ whole genome shotgun (WGS) entry which is preliminary data.</text>
</comment>
<dbReference type="GO" id="GO:0003697">
    <property type="term" value="F:single-stranded DNA binding"/>
    <property type="evidence" value="ECO:0007669"/>
    <property type="project" value="InterPro"/>
</dbReference>
<name>A0A2W7MFR6_9BACI</name>
<evidence type="ECO:0000313" key="3">
    <source>
        <dbReference type="EMBL" id="PZX01277.1"/>
    </source>
</evidence>
<dbReference type="RefSeq" id="WP_111441054.1">
    <property type="nucleotide sequence ID" value="NZ_QKZI01000017.1"/>
</dbReference>
<dbReference type="InterPro" id="IPR013610">
    <property type="entry name" value="ArdC_N"/>
</dbReference>
<evidence type="ECO:0000256" key="1">
    <source>
        <dbReference type="SAM" id="MobiDB-lite"/>
    </source>
</evidence>
<dbReference type="Proteomes" id="UP000248646">
    <property type="component" value="Unassembled WGS sequence"/>
</dbReference>
<accession>A0A2W7MFR6</accession>
<dbReference type="OrthoDB" id="9803716at2"/>
<dbReference type="AlphaFoldDB" id="A0A2W7MFR6"/>
<proteinExistence type="predicted"/>
<feature type="domain" description="N-terminal" evidence="2">
    <location>
        <begin position="28"/>
        <end position="103"/>
    </location>
</feature>
<feature type="region of interest" description="Disordered" evidence="1">
    <location>
        <begin position="504"/>
        <end position="533"/>
    </location>
</feature>
<evidence type="ECO:0000313" key="4">
    <source>
        <dbReference type="Proteomes" id="UP000248646"/>
    </source>
</evidence>
<feature type="compositionally biased region" description="Basic and acidic residues" evidence="1">
    <location>
        <begin position="514"/>
        <end position="533"/>
    </location>
</feature>
<protein>
    <submittedName>
        <fullName evidence="3">Antirestriction protein ArdC</fullName>
    </submittedName>
</protein>
<organism evidence="3 4">
    <name type="scientific">Psychrobacillus insolitus</name>
    <dbReference type="NCBI Taxonomy" id="1461"/>
    <lineage>
        <taxon>Bacteria</taxon>
        <taxon>Bacillati</taxon>
        <taxon>Bacillota</taxon>
        <taxon>Bacilli</taxon>
        <taxon>Bacillales</taxon>
        <taxon>Bacillaceae</taxon>
        <taxon>Psychrobacillus</taxon>
    </lineage>
</organism>
<dbReference type="EMBL" id="QKZI01000017">
    <property type="protein sequence ID" value="PZX01277.1"/>
    <property type="molecule type" value="Genomic_DNA"/>
</dbReference>